<proteinExistence type="predicted"/>
<dbReference type="Proteomes" id="UP000034852">
    <property type="component" value="Unassembled WGS sequence"/>
</dbReference>
<evidence type="ECO:0000313" key="2">
    <source>
        <dbReference type="Proteomes" id="UP000034852"/>
    </source>
</evidence>
<dbReference type="EMBL" id="LBTH01000019">
    <property type="protein sequence ID" value="KKQ35649.1"/>
    <property type="molecule type" value="Genomic_DNA"/>
</dbReference>
<dbReference type="AlphaFoldDB" id="A0A0G0JFX5"/>
<gene>
    <name evidence="1" type="ORF">US52_C0019G0001</name>
</gene>
<accession>A0A0G0JFX5</accession>
<sequence>MLSPLTEQPPTFEDLRLMNEQVLKATSMLANGEQIEQPT</sequence>
<evidence type="ECO:0000313" key="1">
    <source>
        <dbReference type="EMBL" id="KKQ35649.1"/>
    </source>
</evidence>
<organism evidence="1 2">
    <name type="scientific">candidate division WS6 bacterium GW2011_GWA2_37_6</name>
    <dbReference type="NCBI Taxonomy" id="1619087"/>
    <lineage>
        <taxon>Bacteria</taxon>
        <taxon>Candidatus Dojkabacteria</taxon>
    </lineage>
</organism>
<reference evidence="1 2" key="1">
    <citation type="journal article" date="2015" name="Nature">
        <title>rRNA introns, odd ribosomes, and small enigmatic genomes across a large radiation of phyla.</title>
        <authorList>
            <person name="Brown C.T."/>
            <person name="Hug L.A."/>
            <person name="Thomas B.C."/>
            <person name="Sharon I."/>
            <person name="Castelle C.J."/>
            <person name="Singh A."/>
            <person name="Wilkins M.J."/>
            <person name="Williams K.H."/>
            <person name="Banfield J.F."/>
        </authorList>
    </citation>
    <scope>NUCLEOTIDE SEQUENCE [LARGE SCALE GENOMIC DNA]</scope>
</reference>
<feature type="non-terminal residue" evidence="1">
    <location>
        <position position="39"/>
    </location>
</feature>
<protein>
    <submittedName>
        <fullName evidence="1">Uncharacterized protein</fullName>
    </submittedName>
</protein>
<comment type="caution">
    <text evidence="1">The sequence shown here is derived from an EMBL/GenBank/DDBJ whole genome shotgun (WGS) entry which is preliminary data.</text>
</comment>
<name>A0A0G0JFX5_9BACT</name>